<evidence type="ECO:0000256" key="7">
    <source>
        <dbReference type="ARBA" id="ARBA00022741"/>
    </source>
</evidence>
<dbReference type="InterPro" id="IPR006205">
    <property type="entry name" value="Mev_gal_kin"/>
</dbReference>
<evidence type="ECO:0000256" key="11">
    <source>
        <dbReference type="ARBA" id="ARBA00023098"/>
    </source>
</evidence>
<dbReference type="GO" id="GO:0005524">
    <property type="term" value="F:ATP binding"/>
    <property type="evidence" value="ECO:0007669"/>
    <property type="project" value="UniProtKB-UniRule"/>
</dbReference>
<keyword evidence="9 14" id="KW-0067">ATP-binding</keyword>
<feature type="active site" description="Proton acceptor" evidence="14">
    <location>
        <position position="167"/>
    </location>
</feature>
<reference evidence="18 20" key="2">
    <citation type="submission" date="2020-04" db="EMBL/GenBank/DDBJ databases">
        <title>Draft genome of Methanobacterium subterraneum isolated from animal feces.</title>
        <authorList>
            <person name="Ouboter H.T."/>
            <person name="Berger S."/>
            <person name="Gungor E."/>
            <person name="Jetten M.S.M."/>
            <person name="Welte C.U."/>
        </authorList>
    </citation>
    <scope>NUCLEOTIDE SEQUENCE [LARGE SCALE GENOMIC DNA]</scope>
    <source>
        <strain evidence="18">HO_2020</strain>
    </source>
</reference>
<dbReference type="PANTHER" id="PTHR43290:SF2">
    <property type="entry name" value="MEVALONATE KINASE"/>
    <property type="match status" value="1"/>
</dbReference>
<dbReference type="EMBL" id="JABBYL010000008">
    <property type="protein sequence ID" value="NMO08640.1"/>
    <property type="molecule type" value="Genomic_DNA"/>
</dbReference>
<feature type="domain" description="GHMP kinase C-terminal" evidence="16">
    <location>
        <begin position="240"/>
        <end position="313"/>
    </location>
</feature>
<organism evidence="17 19">
    <name type="scientific">Methanobacterium subterraneum</name>
    <dbReference type="NCBI Taxonomy" id="59277"/>
    <lineage>
        <taxon>Archaea</taxon>
        <taxon>Methanobacteriati</taxon>
        <taxon>Methanobacteriota</taxon>
        <taxon>Methanomada group</taxon>
        <taxon>Methanobacteria</taxon>
        <taxon>Methanobacteriales</taxon>
        <taxon>Methanobacteriaceae</taxon>
        <taxon>Methanobacterium</taxon>
    </lineage>
</organism>
<dbReference type="SUPFAM" id="SSF55060">
    <property type="entry name" value="GHMP Kinase, C-terminal domain"/>
    <property type="match status" value="1"/>
</dbReference>
<keyword evidence="7 14" id="KW-0547">Nucleotide-binding</keyword>
<dbReference type="PANTHER" id="PTHR43290">
    <property type="entry name" value="MEVALONATE KINASE"/>
    <property type="match status" value="1"/>
</dbReference>
<accession>A0A2H4VDB8</accession>
<dbReference type="NCBIfam" id="TIGR00549">
    <property type="entry name" value="mevalon_kin"/>
    <property type="match status" value="1"/>
</dbReference>
<keyword evidence="11 14" id="KW-0443">Lipid metabolism</keyword>
<evidence type="ECO:0000256" key="4">
    <source>
        <dbReference type="ARBA" id="ARBA00022490"/>
    </source>
</evidence>
<dbReference type="Pfam" id="PF08544">
    <property type="entry name" value="GHMP_kinases_C"/>
    <property type="match status" value="1"/>
</dbReference>
<evidence type="ECO:0000313" key="20">
    <source>
        <dbReference type="Proteomes" id="UP000591058"/>
    </source>
</evidence>
<proteinExistence type="inferred from homology"/>
<gene>
    <name evidence="14 18" type="primary">mvk</name>
    <name evidence="17" type="ORF">BK007_08820</name>
    <name evidence="18" type="ORF">HG719_02165</name>
</gene>
<dbReference type="GO" id="GO:0000287">
    <property type="term" value="F:magnesium ion binding"/>
    <property type="evidence" value="ECO:0007669"/>
    <property type="project" value="UniProtKB-UniRule"/>
</dbReference>
<evidence type="ECO:0000256" key="10">
    <source>
        <dbReference type="ARBA" id="ARBA00022842"/>
    </source>
</evidence>
<evidence type="ECO:0000259" key="15">
    <source>
        <dbReference type="Pfam" id="PF00288"/>
    </source>
</evidence>
<evidence type="ECO:0000256" key="5">
    <source>
        <dbReference type="ARBA" id="ARBA00022516"/>
    </source>
</evidence>
<comment type="function">
    <text evidence="14">Catalyzes the phosphorylation of (R)-mevalonate (MVA) to (R)-mevalonate 5-phosphate (MVAP). Functions in the mevalonate (MVA) pathway leading to isopentenyl diphosphate (IPP), a key precursor for the biosynthesis of isoprenoid compounds such as archaeal membrane lipids.</text>
</comment>
<dbReference type="OrthoDB" id="19001at2157"/>
<dbReference type="InterPro" id="IPR013750">
    <property type="entry name" value="GHMP_kinase_C_dom"/>
</dbReference>
<dbReference type="InterPro" id="IPR006204">
    <property type="entry name" value="GHMP_kinase_N_dom"/>
</dbReference>
<dbReference type="SUPFAM" id="SSF54211">
    <property type="entry name" value="Ribosomal protein S5 domain 2-like"/>
    <property type="match status" value="1"/>
</dbReference>
<evidence type="ECO:0000256" key="14">
    <source>
        <dbReference type="HAMAP-Rule" id="MF_00217"/>
    </source>
</evidence>
<evidence type="ECO:0000256" key="2">
    <source>
        <dbReference type="ARBA" id="ARBA00006495"/>
    </source>
</evidence>
<evidence type="ECO:0000256" key="3">
    <source>
        <dbReference type="ARBA" id="ARBA00012103"/>
    </source>
</evidence>
<evidence type="ECO:0000256" key="13">
    <source>
        <dbReference type="ARBA" id="ARBA00029438"/>
    </source>
</evidence>
<dbReference type="Gene3D" id="3.30.230.10">
    <property type="match status" value="1"/>
</dbReference>
<keyword evidence="4 14" id="KW-0963">Cytoplasm</keyword>
<evidence type="ECO:0000313" key="17">
    <source>
        <dbReference type="EMBL" id="AUB56093.1"/>
    </source>
</evidence>
<evidence type="ECO:0000256" key="12">
    <source>
        <dbReference type="ARBA" id="ARBA00023229"/>
    </source>
</evidence>
<dbReference type="InterPro" id="IPR036554">
    <property type="entry name" value="GHMP_kinase_C_sf"/>
</dbReference>
<evidence type="ECO:0000256" key="8">
    <source>
        <dbReference type="ARBA" id="ARBA00022777"/>
    </source>
</evidence>
<keyword evidence="12 14" id="KW-0414">Isoprene biosynthesis</keyword>
<name>A0A2H4VDB8_9EURY</name>
<evidence type="ECO:0000256" key="1">
    <source>
        <dbReference type="ARBA" id="ARBA00004496"/>
    </source>
</evidence>
<comment type="subunit">
    <text evidence="14">Homodimer.</text>
</comment>
<dbReference type="RefSeq" id="WP_100906066.1">
    <property type="nucleotide sequence ID" value="NZ_CP017766.1"/>
</dbReference>
<dbReference type="AlphaFoldDB" id="A0A2H4VDB8"/>
<dbReference type="Pfam" id="PF00288">
    <property type="entry name" value="GHMP_kinases_N"/>
    <property type="match status" value="1"/>
</dbReference>
<dbReference type="InterPro" id="IPR014721">
    <property type="entry name" value="Ribsml_uS5_D2-typ_fold_subgr"/>
</dbReference>
<comment type="pathway">
    <text evidence="13 14">Isoprenoid biosynthesis; isopentenyl diphosphate biosynthesis via mevalonate pathway; isopentenyl diphosphate from (R)-mevalonate: step 1/3.</text>
</comment>
<comment type="similarity">
    <text evidence="2 14">Belongs to the GHMP kinase family. Mevalonate kinase subfamily.</text>
</comment>
<dbReference type="GeneID" id="35122382"/>
<evidence type="ECO:0000259" key="16">
    <source>
        <dbReference type="Pfam" id="PF08544"/>
    </source>
</evidence>
<feature type="binding site" evidence="14">
    <location>
        <begin position="116"/>
        <end position="126"/>
    </location>
    <ligand>
        <name>ATP</name>
        <dbReference type="ChEBI" id="CHEBI:30616"/>
    </ligand>
</feature>
<evidence type="ECO:0000256" key="9">
    <source>
        <dbReference type="ARBA" id="ARBA00022840"/>
    </source>
</evidence>
<sequence>MTVTASAPGKAILFGEHAVVYGKPAIAVAVDKRARVTINEGTTDHIQLKIPELDVYGSINTDTNSITQLTSSGEVEENPGTFDAGIMQYIKCALFQEELNSPLDHGLDIEVDLEIPIGGGLGSSAAITVATLAARARYQEQELSRENLARIAHQVELEVQGAASPLDTTVSTHGGLLYFTPQRGAVKIKTALEMPLVVGYTSQPGNTGILVAEVRKLRQAHPTIINPILEVMEEITNQARESITRGDQKQVGELMNINQGLLDSLGVNTVELSCLVYQARHAGAMGSKITGAGGGGSIIAYCPGKTREVLAELNSIENAFQVGISSKGVTW</sequence>
<reference evidence="17 19" key="1">
    <citation type="submission" date="2016-10" db="EMBL/GenBank/DDBJ databases">
        <title>Comparative genomics between deep and shallow subseafloor isolates.</title>
        <authorList>
            <person name="Ishii S."/>
            <person name="Miller J.R."/>
            <person name="Sutton G."/>
            <person name="Suzuki S."/>
            <person name="Methe B."/>
            <person name="Inagaki F."/>
            <person name="Imachi H."/>
        </authorList>
    </citation>
    <scope>NUCLEOTIDE SEQUENCE [LARGE SCALE GENOMIC DNA]</scope>
    <source>
        <strain evidence="17 19">MO-MB1</strain>
    </source>
</reference>
<evidence type="ECO:0000313" key="18">
    <source>
        <dbReference type="EMBL" id="NMO08640.1"/>
    </source>
</evidence>
<dbReference type="Gene3D" id="3.30.70.890">
    <property type="entry name" value="GHMP kinase, C-terminal domain"/>
    <property type="match status" value="1"/>
</dbReference>
<comment type="cofactor">
    <cofactor evidence="14">
        <name>Mg(2+)</name>
        <dbReference type="ChEBI" id="CHEBI:18420"/>
    </cofactor>
</comment>
<comment type="subcellular location">
    <subcellularLocation>
        <location evidence="1 14">Cytoplasm</location>
    </subcellularLocation>
</comment>
<evidence type="ECO:0000313" key="19">
    <source>
        <dbReference type="Proteomes" id="UP000232806"/>
    </source>
</evidence>
<dbReference type="InterPro" id="IPR020568">
    <property type="entry name" value="Ribosomal_Su5_D2-typ_SF"/>
</dbReference>
<comment type="catalytic activity">
    <reaction evidence="14">
        <text>(R)-mevalonate + ATP = (R)-5-phosphomevalonate + ADP + H(+)</text>
        <dbReference type="Rhea" id="RHEA:17065"/>
        <dbReference type="ChEBI" id="CHEBI:15378"/>
        <dbReference type="ChEBI" id="CHEBI:30616"/>
        <dbReference type="ChEBI" id="CHEBI:36464"/>
        <dbReference type="ChEBI" id="CHEBI:58146"/>
        <dbReference type="ChEBI" id="CHEBI:456216"/>
        <dbReference type="EC" id="2.7.1.36"/>
    </reaction>
</comment>
<keyword evidence="6 14" id="KW-0808">Transferase</keyword>
<keyword evidence="8 14" id="KW-0418">Kinase</keyword>
<dbReference type="InterPro" id="IPR006203">
    <property type="entry name" value="GHMP_knse_ATP-bd_CS"/>
</dbReference>
<dbReference type="GO" id="GO:0005829">
    <property type="term" value="C:cytosol"/>
    <property type="evidence" value="ECO:0007669"/>
    <property type="project" value="TreeGrafter"/>
</dbReference>
<dbReference type="UniPathway" id="UPA00057">
    <property type="reaction ID" value="UER00098"/>
</dbReference>
<dbReference type="PROSITE" id="PS00627">
    <property type="entry name" value="GHMP_KINASES_ATP"/>
    <property type="match status" value="1"/>
</dbReference>
<dbReference type="GO" id="GO:0019287">
    <property type="term" value="P:isopentenyl diphosphate biosynthetic process, mevalonate pathway"/>
    <property type="evidence" value="ECO:0007669"/>
    <property type="project" value="UniProtKB-UniRule"/>
</dbReference>
<dbReference type="PRINTS" id="PR00959">
    <property type="entry name" value="MEVGALKINASE"/>
</dbReference>
<dbReference type="HAMAP" id="MF_00217">
    <property type="entry name" value="Mevalonate_kinase"/>
    <property type="match status" value="1"/>
</dbReference>
<dbReference type="GO" id="GO:0004496">
    <property type="term" value="F:mevalonate kinase activity"/>
    <property type="evidence" value="ECO:0007669"/>
    <property type="project" value="UniProtKB-UniRule"/>
</dbReference>
<dbReference type="Proteomes" id="UP000232806">
    <property type="component" value="Chromosome"/>
</dbReference>
<dbReference type="EMBL" id="CP017766">
    <property type="protein sequence ID" value="AUB56093.1"/>
    <property type="molecule type" value="Genomic_DNA"/>
</dbReference>
<dbReference type="EC" id="2.7.1.36" evidence="3 14"/>
<keyword evidence="10 14" id="KW-0460">Magnesium</keyword>
<dbReference type="Proteomes" id="UP000591058">
    <property type="component" value="Unassembled WGS sequence"/>
</dbReference>
<protein>
    <recommendedName>
        <fullName evidence="3 14">Mevalonate kinase</fullName>
        <shortName evidence="14">MK</shortName>
        <shortName evidence="14">MVK</shortName>
        <ecNumber evidence="3 14">2.7.1.36</ecNumber>
    </recommendedName>
</protein>
<keyword evidence="5 14" id="KW-0444">Lipid biosynthesis</keyword>
<dbReference type="InterPro" id="IPR022937">
    <property type="entry name" value="Mevalonate_kinase_arc"/>
</dbReference>
<feature type="domain" description="GHMP kinase N-terminal" evidence="15">
    <location>
        <begin position="92"/>
        <end position="175"/>
    </location>
</feature>
<evidence type="ECO:0000256" key="6">
    <source>
        <dbReference type="ARBA" id="ARBA00022679"/>
    </source>
</evidence>